<accession>A0A6C0LKE7</accession>
<proteinExistence type="predicted"/>
<evidence type="ECO:0000313" key="1">
    <source>
        <dbReference type="EMBL" id="QHU30465.1"/>
    </source>
</evidence>
<name>A0A6C0LKE7_9ZZZZ</name>
<dbReference type="AlphaFoldDB" id="A0A6C0LKE7"/>
<protein>
    <submittedName>
        <fullName evidence="1">Uncharacterized protein</fullName>
    </submittedName>
</protein>
<dbReference type="EMBL" id="MN740509">
    <property type="protein sequence ID" value="QHU30465.1"/>
    <property type="molecule type" value="Genomic_DNA"/>
</dbReference>
<reference evidence="1" key="1">
    <citation type="journal article" date="2020" name="Nature">
        <title>Giant virus diversity and host interactions through global metagenomics.</title>
        <authorList>
            <person name="Schulz F."/>
            <person name="Roux S."/>
            <person name="Paez-Espino D."/>
            <person name="Jungbluth S."/>
            <person name="Walsh D.A."/>
            <person name="Denef V.J."/>
            <person name="McMahon K.D."/>
            <person name="Konstantinidis K.T."/>
            <person name="Eloe-Fadrosh E.A."/>
            <person name="Kyrpides N.C."/>
            <person name="Woyke T."/>
        </authorList>
    </citation>
    <scope>NUCLEOTIDE SEQUENCE</scope>
    <source>
        <strain evidence="1">GVMAG-M-3300027833-19</strain>
    </source>
</reference>
<organism evidence="1">
    <name type="scientific">viral metagenome</name>
    <dbReference type="NCBI Taxonomy" id="1070528"/>
    <lineage>
        <taxon>unclassified sequences</taxon>
        <taxon>metagenomes</taxon>
        <taxon>organismal metagenomes</taxon>
    </lineage>
</organism>
<sequence>MVTTQLKKESDHLKLFKEKIKKYGLEYNSNYVSSENKKINKNCDDRVTIKYNFNTKSYDSL</sequence>